<accession>A0ABU9QSV4</accession>
<name>A0ABU9QSV4_9BURK</name>
<protein>
    <submittedName>
        <fullName evidence="1">Uncharacterized protein</fullName>
    </submittedName>
</protein>
<sequence>MNSLRAMVERWLAHMPPCEVSFARFGSEGSGRRCHVRVDVHRPEGDLAIHFFRHRDGMWRVFPPTSVPVAMRVLTAGIDD</sequence>
<proteinExistence type="predicted"/>
<evidence type="ECO:0000313" key="1">
    <source>
        <dbReference type="EMBL" id="MEM5292324.1"/>
    </source>
</evidence>
<dbReference type="EMBL" id="JAZHGC010000082">
    <property type="protein sequence ID" value="MEM5292324.1"/>
    <property type="molecule type" value="Genomic_DNA"/>
</dbReference>
<reference evidence="1 2" key="1">
    <citation type="submission" date="2024-01" db="EMBL/GenBank/DDBJ databases">
        <title>The diversity of rhizobia nodulating Mimosa spp. in eleven states of Brazil covering several biomes is determined by host plant, location, and edaphic factors.</title>
        <authorList>
            <person name="Rouws L."/>
            <person name="Barauna A."/>
            <person name="Beukes C."/>
            <person name="De Faria S.M."/>
            <person name="Gross E."/>
            <person name="Dos Reis Junior F.B."/>
            <person name="Simon M."/>
            <person name="Maluk M."/>
            <person name="Odee D.W."/>
            <person name="Kenicer G."/>
            <person name="Young J.P.W."/>
            <person name="Reis V.M."/>
            <person name="Zilli J."/>
            <person name="James E.K."/>
        </authorList>
    </citation>
    <scope>NUCLEOTIDE SEQUENCE [LARGE SCALE GENOMIC DNA]</scope>
    <source>
        <strain evidence="1 2">JPY77</strain>
    </source>
</reference>
<dbReference type="Proteomes" id="UP001494588">
    <property type="component" value="Unassembled WGS sequence"/>
</dbReference>
<dbReference type="RefSeq" id="WP_201662355.1">
    <property type="nucleotide sequence ID" value="NZ_CAJHCS010000062.1"/>
</dbReference>
<comment type="caution">
    <text evidence="1">The sequence shown here is derived from an EMBL/GenBank/DDBJ whole genome shotgun (WGS) entry which is preliminary data.</text>
</comment>
<gene>
    <name evidence="1" type="ORF">V4C55_42280</name>
</gene>
<keyword evidence="2" id="KW-1185">Reference proteome</keyword>
<organism evidence="1 2">
    <name type="scientific">Paraburkholderia sabiae</name>
    <dbReference type="NCBI Taxonomy" id="273251"/>
    <lineage>
        <taxon>Bacteria</taxon>
        <taxon>Pseudomonadati</taxon>
        <taxon>Pseudomonadota</taxon>
        <taxon>Betaproteobacteria</taxon>
        <taxon>Burkholderiales</taxon>
        <taxon>Burkholderiaceae</taxon>
        <taxon>Paraburkholderia</taxon>
    </lineage>
</organism>
<evidence type="ECO:0000313" key="2">
    <source>
        <dbReference type="Proteomes" id="UP001494588"/>
    </source>
</evidence>